<proteinExistence type="predicted"/>
<dbReference type="GeneID" id="34581585"/>
<gene>
    <name evidence="1" type="ORF">PENARI_c036G03197</name>
</gene>
<accession>A0A1F5L4K0</accession>
<name>A0A1F5L4K0_PENAI</name>
<organism evidence="1 2">
    <name type="scientific">Penicillium arizonense</name>
    <dbReference type="NCBI Taxonomy" id="1835702"/>
    <lineage>
        <taxon>Eukaryota</taxon>
        <taxon>Fungi</taxon>
        <taxon>Dikarya</taxon>
        <taxon>Ascomycota</taxon>
        <taxon>Pezizomycotina</taxon>
        <taxon>Eurotiomycetes</taxon>
        <taxon>Eurotiomycetidae</taxon>
        <taxon>Eurotiales</taxon>
        <taxon>Aspergillaceae</taxon>
        <taxon>Penicillium</taxon>
    </lineage>
</organism>
<evidence type="ECO:0000313" key="2">
    <source>
        <dbReference type="Proteomes" id="UP000177622"/>
    </source>
</evidence>
<sequence>MTLFLSPIPSRCLLYLSMVLRTFENAVKLQFQKATAKIENEKKQLFRLVLRRISAKAIEHIKDVYNRFLLASDEKPPIPPLCRYNSLVSLRLLLTRYSYSRILSKYAGEDAPKALGTLSAAKAPK</sequence>
<keyword evidence="2" id="KW-1185">Reference proteome</keyword>
<dbReference type="AlphaFoldDB" id="A0A1F5L4K0"/>
<protein>
    <submittedName>
        <fullName evidence="1">Uncharacterized protein</fullName>
    </submittedName>
</protein>
<dbReference type="Proteomes" id="UP000177622">
    <property type="component" value="Unassembled WGS sequence"/>
</dbReference>
<evidence type="ECO:0000313" key="1">
    <source>
        <dbReference type="EMBL" id="OGE47841.1"/>
    </source>
</evidence>
<dbReference type="EMBL" id="LXJU01000036">
    <property type="protein sequence ID" value="OGE47841.1"/>
    <property type="molecule type" value="Genomic_DNA"/>
</dbReference>
<comment type="caution">
    <text evidence="1">The sequence shown here is derived from an EMBL/GenBank/DDBJ whole genome shotgun (WGS) entry which is preliminary data.</text>
</comment>
<dbReference type="RefSeq" id="XP_022483298.1">
    <property type="nucleotide sequence ID" value="XM_022636851.1"/>
</dbReference>
<reference evidence="1 2" key="1">
    <citation type="journal article" date="2016" name="Sci. Rep.">
        <title>Penicillium arizonense, a new, genome sequenced fungal species, reveals a high chemical diversity in secreted metabolites.</title>
        <authorList>
            <person name="Grijseels S."/>
            <person name="Nielsen J.C."/>
            <person name="Randelovic M."/>
            <person name="Nielsen J."/>
            <person name="Nielsen K.F."/>
            <person name="Workman M."/>
            <person name="Frisvad J.C."/>
        </authorList>
    </citation>
    <scope>NUCLEOTIDE SEQUENCE [LARGE SCALE GENOMIC DNA]</scope>
    <source>
        <strain evidence="1 2">CBS 141311</strain>
    </source>
</reference>